<dbReference type="Gene3D" id="3.90.75.10">
    <property type="entry name" value="Homing Intron 3 (I-ppo) Encoded Endonuclease, Chain A"/>
    <property type="match status" value="1"/>
</dbReference>
<dbReference type="OrthoDB" id="5272330at2759"/>
<dbReference type="CDD" id="cd02440">
    <property type="entry name" value="AdoMet_MTases"/>
    <property type="match status" value="1"/>
</dbReference>
<feature type="compositionally biased region" description="Pro residues" evidence="3">
    <location>
        <begin position="105"/>
        <end position="131"/>
    </location>
</feature>
<evidence type="ECO:0000256" key="3">
    <source>
        <dbReference type="SAM" id="MobiDB-lite"/>
    </source>
</evidence>
<dbReference type="InterPro" id="IPR008704">
    <property type="entry name" value="Endonuclease_Zinc-binding_loop"/>
</dbReference>
<feature type="region of interest" description="Disordered" evidence="3">
    <location>
        <begin position="100"/>
        <end position="136"/>
    </location>
</feature>
<dbReference type="KEGG" id="pfy:PFICI_06477"/>
<dbReference type="PANTHER" id="PTHR43591:SF102">
    <property type="entry name" value="S-ADENOSYL-L-METHIONINE-DEPENDENT METHYLTRANSFERASE"/>
    <property type="match status" value="1"/>
</dbReference>
<dbReference type="RefSeq" id="XP_007833249.1">
    <property type="nucleotide sequence ID" value="XM_007835058.1"/>
</dbReference>
<dbReference type="PANTHER" id="PTHR43591">
    <property type="entry name" value="METHYLTRANSFERASE"/>
    <property type="match status" value="1"/>
</dbReference>
<feature type="domain" description="C2H2-type" evidence="4">
    <location>
        <begin position="8"/>
        <end position="43"/>
    </location>
</feature>
<dbReference type="Proteomes" id="UP000030651">
    <property type="component" value="Unassembled WGS sequence"/>
</dbReference>
<dbReference type="EMBL" id="KI912112">
    <property type="protein sequence ID" value="ETS81475.1"/>
    <property type="molecule type" value="Genomic_DNA"/>
</dbReference>
<keyword evidence="2" id="KW-0863">Zinc-finger</keyword>
<dbReference type="Pfam" id="PF13489">
    <property type="entry name" value="Methyltransf_23"/>
    <property type="match status" value="1"/>
</dbReference>
<dbReference type="InterPro" id="IPR044930">
    <property type="entry name" value="Homing_endonuclease_His-Me"/>
</dbReference>
<evidence type="ECO:0000256" key="1">
    <source>
        <dbReference type="ARBA" id="ARBA00038158"/>
    </source>
</evidence>
<dbReference type="GeneID" id="19271490"/>
<dbReference type="Pfam" id="PF05551">
    <property type="entry name" value="zf-His_Me_endon"/>
    <property type="match status" value="1"/>
</dbReference>
<dbReference type="HOGENOM" id="CLU_372177_0_0_1"/>
<comment type="similarity">
    <text evidence="1">Belongs to the methyltransferase superfamily. LaeA methyltransferase family.</text>
</comment>
<dbReference type="InterPro" id="IPR044925">
    <property type="entry name" value="His-Me_finger_sf"/>
</dbReference>
<sequence>MSRDPRQYQCHERHADGRLCGAVLKTRWNLKRHLKEQHQLDQPTLIATPLAALSPALQTLWQAAIPHPLPALGSLPALSNVPASAVQLPGVAALLEADRGAKTPPRCPEPDAGPLPASPPLPSMAPSPTVHPPQEDDRWEQQRGILRERYQEDMPSYDVKQSKVFQAQQKAACWILQKGKEHFDSWIAGLTTAWGASPSASQSSICISCPQDWVGLQPREIADVLNESNWPLASSGRLMFKYSDHTTTAARAIAWYSKWPRSGIELDNFMECGPFKRMDGSHLCHNLFCITPSHIVYEPTTVNQARNECFQRARFLRNENRAVPDRCDQHDPPCLMQHAALTTYERCLLQVWALRQSLGMPSPSPSPAPAPAPVRPRFHPYSSLEYQLPLTFGQGHGIRFGALDRAAVTRLKRKAHKPSLACNLCPRIRGFESVVALWGHIVRKHEDRSDGDKLIEIRRTAELWRSYEESQTGLSRRSRKNNTLTRLAEVKQQVPAYVLDVATGTGIWAIEFAEKFPQSHVIGTDLSAIQPENPHVPNCVFQRDDAEDTWVFPAPHPPGSNCEFPCEHRIMFDYVHLRLVSTCFDDPRVVMKNAFENMNPGGWIEFQDASLEFNDDSPNWEGSALQKWCKGCIDGAASVGRDILVPQKYKQWLEETGFVDVQERPFIWPNNPWPQDKKLKEVGLWELRNLLDGLRGMGWKFLTQAGYSAEEIETLVKESHEYLRDCRNHPYGTLYVVYGRKPFPNEE</sequence>
<proteinExistence type="inferred from homology"/>
<dbReference type="SUPFAM" id="SSF53335">
    <property type="entry name" value="S-adenosyl-L-methionine-dependent methyltransferases"/>
    <property type="match status" value="1"/>
</dbReference>
<accession>W3X5Z6</accession>
<keyword evidence="2" id="KW-0479">Metal-binding</keyword>
<dbReference type="GO" id="GO:0008270">
    <property type="term" value="F:zinc ion binding"/>
    <property type="evidence" value="ECO:0007669"/>
    <property type="project" value="UniProtKB-KW"/>
</dbReference>
<name>W3X5Z6_PESFW</name>
<dbReference type="GO" id="GO:0008168">
    <property type="term" value="F:methyltransferase activity"/>
    <property type="evidence" value="ECO:0007669"/>
    <property type="project" value="TreeGrafter"/>
</dbReference>
<dbReference type="InterPro" id="IPR013087">
    <property type="entry name" value="Znf_C2H2_type"/>
</dbReference>
<dbReference type="SUPFAM" id="SSF54060">
    <property type="entry name" value="His-Me finger endonucleases"/>
    <property type="match status" value="1"/>
</dbReference>
<evidence type="ECO:0000313" key="5">
    <source>
        <dbReference type="EMBL" id="ETS81475.1"/>
    </source>
</evidence>
<evidence type="ECO:0000259" key="4">
    <source>
        <dbReference type="PROSITE" id="PS50157"/>
    </source>
</evidence>
<dbReference type="Gene3D" id="3.40.50.150">
    <property type="entry name" value="Vaccinia Virus protein VP39"/>
    <property type="match status" value="1"/>
</dbReference>
<gene>
    <name evidence="5" type="ORF">PFICI_06477</name>
</gene>
<dbReference type="InParanoid" id="W3X5Z6"/>
<keyword evidence="6" id="KW-1185">Reference proteome</keyword>
<keyword evidence="2" id="KW-0862">Zinc</keyword>
<dbReference type="OMA" id="CHERHAD"/>
<dbReference type="AlphaFoldDB" id="W3X5Z6"/>
<protein>
    <recommendedName>
        <fullName evidence="4">C2H2-type domain-containing protein</fullName>
    </recommendedName>
</protein>
<evidence type="ECO:0000256" key="2">
    <source>
        <dbReference type="PROSITE-ProRule" id="PRU00042"/>
    </source>
</evidence>
<reference evidence="6" key="1">
    <citation type="journal article" date="2015" name="BMC Genomics">
        <title>Genomic and transcriptomic analysis of the endophytic fungus Pestalotiopsis fici reveals its lifestyle and high potential for synthesis of natural products.</title>
        <authorList>
            <person name="Wang X."/>
            <person name="Zhang X."/>
            <person name="Liu L."/>
            <person name="Xiang M."/>
            <person name="Wang W."/>
            <person name="Sun X."/>
            <person name="Che Y."/>
            <person name="Guo L."/>
            <person name="Liu G."/>
            <person name="Guo L."/>
            <person name="Wang C."/>
            <person name="Yin W.B."/>
            <person name="Stadler M."/>
            <person name="Zhang X."/>
            <person name="Liu X."/>
        </authorList>
    </citation>
    <scope>NUCLEOTIDE SEQUENCE [LARGE SCALE GENOMIC DNA]</scope>
    <source>
        <strain evidence="6">W106-1 / CGMCC3.15140</strain>
    </source>
</reference>
<dbReference type="GO" id="GO:0004519">
    <property type="term" value="F:endonuclease activity"/>
    <property type="evidence" value="ECO:0007669"/>
    <property type="project" value="InterPro"/>
</dbReference>
<dbReference type="PROSITE" id="PS50157">
    <property type="entry name" value="ZINC_FINGER_C2H2_2"/>
    <property type="match status" value="1"/>
</dbReference>
<dbReference type="InterPro" id="IPR029063">
    <property type="entry name" value="SAM-dependent_MTases_sf"/>
</dbReference>
<organism evidence="5 6">
    <name type="scientific">Pestalotiopsis fici (strain W106-1 / CGMCC3.15140)</name>
    <dbReference type="NCBI Taxonomy" id="1229662"/>
    <lineage>
        <taxon>Eukaryota</taxon>
        <taxon>Fungi</taxon>
        <taxon>Dikarya</taxon>
        <taxon>Ascomycota</taxon>
        <taxon>Pezizomycotina</taxon>
        <taxon>Sordariomycetes</taxon>
        <taxon>Xylariomycetidae</taxon>
        <taxon>Amphisphaeriales</taxon>
        <taxon>Sporocadaceae</taxon>
        <taxon>Pestalotiopsis</taxon>
    </lineage>
</organism>
<evidence type="ECO:0000313" key="6">
    <source>
        <dbReference type="Proteomes" id="UP000030651"/>
    </source>
</evidence>